<feature type="domain" description="AMP-dependent synthetase/ligase" evidence="5">
    <location>
        <begin position="49"/>
        <end position="382"/>
    </location>
</feature>
<dbReference type="AlphaFoldDB" id="Q2SAB9"/>
<dbReference type="OrthoDB" id="9803968at2"/>
<dbReference type="STRING" id="349521.HCH_05754"/>
<dbReference type="GO" id="GO:0044539">
    <property type="term" value="P:long-chain fatty acid import into cell"/>
    <property type="evidence" value="ECO:0007669"/>
    <property type="project" value="TreeGrafter"/>
</dbReference>
<dbReference type="eggNOG" id="COG0318">
    <property type="taxonomic scope" value="Bacteria"/>
</dbReference>
<keyword evidence="2 7" id="KW-0436">Ligase</keyword>
<reference evidence="7 8" key="1">
    <citation type="journal article" date="2005" name="Nucleic Acids Res.">
        <title>Genomic blueprint of Hahella chejuensis, a marine microbe producing an algicidal agent.</title>
        <authorList>
            <person name="Jeong H."/>
            <person name="Yim J.H."/>
            <person name="Lee C."/>
            <person name="Choi S.-H."/>
            <person name="Park Y.K."/>
            <person name="Yoon S.H."/>
            <person name="Hur C.-G."/>
            <person name="Kang H.-Y."/>
            <person name="Kim D."/>
            <person name="Lee H.H."/>
            <person name="Park K.H."/>
            <person name="Park S.-H."/>
            <person name="Park H.-S."/>
            <person name="Lee H.K."/>
            <person name="Oh T.K."/>
            <person name="Kim J.F."/>
        </authorList>
    </citation>
    <scope>NUCLEOTIDE SEQUENCE [LARGE SCALE GENOMIC DNA]</scope>
    <source>
        <strain evidence="7 8">KCTC 2396</strain>
    </source>
</reference>
<dbReference type="InterPro" id="IPR045851">
    <property type="entry name" value="AMP-bd_C_sf"/>
</dbReference>
<organism evidence="7 8">
    <name type="scientific">Hahella chejuensis (strain KCTC 2396)</name>
    <dbReference type="NCBI Taxonomy" id="349521"/>
    <lineage>
        <taxon>Bacteria</taxon>
        <taxon>Pseudomonadati</taxon>
        <taxon>Pseudomonadota</taxon>
        <taxon>Gammaproteobacteria</taxon>
        <taxon>Oceanospirillales</taxon>
        <taxon>Hahellaceae</taxon>
        <taxon>Hahella</taxon>
    </lineage>
</organism>
<evidence type="ECO:0000256" key="3">
    <source>
        <dbReference type="ARBA" id="ARBA00022741"/>
    </source>
</evidence>
<dbReference type="PROSITE" id="PS00455">
    <property type="entry name" value="AMP_BINDING"/>
    <property type="match status" value="1"/>
</dbReference>
<dbReference type="InterPro" id="IPR020845">
    <property type="entry name" value="AMP-binding_CS"/>
</dbReference>
<accession>Q2SAB9</accession>
<dbReference type="GO" id="GO:0005324">
    <property type="term" value="F:long-chain fatty acid transmembrane transporter activity"/>
    <property type="evidence" value="ECO:0007669"/>
    <property type="project" value="TreeGrafter"/>
</dbReference>
<evidence type="ECO:0000256" key="1">
    <source>
        <dbReference type="ARBA" id="ARBA00006432"/>
    </source>
</evidence>
<gene>
    <name evidence="7" type="ordered locus">HCH_05754</name>
</gene>
<dbReference type="PANTHER" id="PTHR43107">
    <property type="entry name" value="LONG-CHAIN FATTY ACID TRANSPORT PROTEIN"/>
    <property type="match status" value="1"/>
</dbReference>
<evidence type="ECO:0000313" key="7">
    <source>
        <dbReference type="EMBL" id="ABC32405.1"/>
    </source>
</evidence>
<evidence type="ECO:0000259" key="6">
    <source>
        <dbReference type="Pfam" id="PF13193"/>
    </source>
</evidence>
<dbReference type="Gene3D" id="3.40.50.12780">
    <property type="entry name" value="N-terminal domain of ligase-like"/>
    <property type="match status" value="1"/>
</dbReference>
<evidence type="ECO:0000256" key="4">
    <source>
        <dbReference type="ARBA" id="ARBA00022840"/>
    </source>
</evidence>
<dbReference type="Gene3D" id="3.30.300.30">
    <property type="match status" value="1"/>
</dbReference>
<dbReference type="EMBL" id="CP000155">
    <property type="protein sequence ID" value="ABC32405.1"/>
    <property type="molecule type" value="Genomic_DNA"/>
</dbReference>
<evidence type="ECO:0000256" key="2">
    <source>
        <dbReference type="ARBA" id="ARBA00022598"/>
    </source>
</evidence>
<dbReference type="GO" id="GO:0005886">
    <property type="term" value="C:plasma membrane"/>
    <property type="evidence" value="ECO:0007669"/>
    <property type="project" value="TreeGrafter"/>
</dbReference>
<dbReference type="GO" id="GO:0004467">
    <property type="term" value="F:long-chain fatty acid-CoA ligase activity"/>
    <property type="evidence" value="ECO:0007669"/>
    <property type="project" value="TreeGrafter"/>
</dbReference>
<sequence length="611" mass="67635">MPQEGRISARDLARQLPFVAQKLPSLLKGYYYYALLKPDKALAIGDIIERNANAHGDCDAVLYRDRRISYQAFNAWANRFAHYFRARGIARGDVIAFNLENRPELLAALAGALKLGAAGAMINTSLRGDALAHCLRLTRPKLIVVGEEQLEAVASAASQIDIAADPQHMLFLADADTLKDHSEAPGGYVDLGAMIKNYPDVNPVISDHPLAGDTAVYLFTSGTTGLPKAAPSSHRKWFKAYGGFGHMSLALTEKDVVYAPLPLYHGTGLLVCWGAALAGASAIAIRRKFSASEFWSDVRLYRATCFGYVGELCRYLLAQPPGPQDRHHNLRKMIGNGLRPSIWSQFKERFGIEQIAELYAASEGNVGFSNFLNLDNTVGFSTAPYALVKFHEGSREPVRNNKGKLQKVSKGEPGLLLGKITPRWNFEGYTQPEATEKAIIRNAFRKGDAWFNTGDVLREIGWRHLQFVDRMGDTFRWKGENVSTTEVENALDKLDDVEEAVVYGVEIPNMSGKAGMAAIVAKDKQRGPDMRQLAQAMQEALPAYAIPVFIRVTPSIAKTGTFKYRKVDLQKNGYQLNKPEDQVYLWAPETRGYRLLTQEMIAALESGGYRL</sequence>
<dbReference type="FunFam" id="3.30.300.30:FF:000002">
    <property type="entry name" value="Long-chain fatty acid transport protein 1"/>
    <property type="match status" value="1"/>
</dbReference>
<keyword evidence="4" id="KW-0067">ATP-binding</keyword>
<keyword evidence="3" id="KW-0547">Nucleotide-binding</keyword>
<protein>
    <submittedName>
        <fullName evidence="7">Acyl-CoA synthetases (AMP-forming)/AMP-acid ligases II</fullName>
    </submittedName>
</protein>
<dbReference type="NCBIfam" id="NF006134">
    <property type="entry name" value="PRK08279.1"/>
    <property type="match status" value="1"/>
</dbReference>
<dbReference type="Proteomes" id="UP000000238">
    <property type="component" value="Chromosome"/>
</dbReference>
<evidence type="ECO:0000259" key="5">
    <source>
        <dbReference type="Pfam" id="PF00501"/>
    </source>
</evidence>
<dbReference type="InterPro" id="IPR000873">
    <property type="entry name" value="AMP-dep_synth/lig_dom"/>
</dbReference>
<evidence type="ECO:0000313" key="8">
    <source>
        <dbReference type="Proteomes" id="UP000000238"/>
    </source>
</evidence>
<dbReference type="Pfam" id="PF00501">
    <property type="entry name" value="AMP-binding"/>
    <property type="match status" value="1"/>
</dbReference>
<dbReference type="PANTHER" id="PTHR43107:SF15">
    <property type="entry name" value="FATTY ACID TRANSPORT PROTEIN 3, ISOFORM A"/>
    <property type="match status" value="1"/>
</dbReference>
<dbReference type="InterPro" id="IPR025110">
    <property type="entry name" value="AMP-bd_C"/>
</dbReference>
<proteinExistence type="inferred from homology"/>
<feature type="domain" description="AMP-binding enzyme C-terminal" evidence="6">
    <location>
        <begin position="486"/>
        <end position="563"/>
    </location>
</feature>
<dbReference type="KEGG" id="hch:HCH_05754"/>
<dbReference type="Pfam" id="PF13193">
    <property type="entry name" value="AMP-binding_C"/>
    <property type="match status" value="1"/>
</dbReference>
<dbReference type="InterPro" id="IPR042099">
    <property type="entry name" value="ANL_N_sf"/>
</dbReference>
<dbReference type="GO" id="GO:0005524">
    <property type="term" value="F:ATP binding"/>
    <property type="evidence" value="ECO:0007669"/>
    <property type="project" value="UniProtKB-KW"/>
</dbReference>
<dbReference type="RefSeq" id="WP_011399464.1">
    <property type="nucleotide sequence ID" value="NC_007645.1"/>
</dbReference>
<dbReference type="HOGENOM" id="CLU_000022_46_2_6"/>
<name>Q2SAB9_HAHCH</name>
<comment type="similarity">
    <text evidence="1">Belongs to the ATP-dependent AMP-binding enzyme family.</text>
</comment>
<dbReference type="SUPFAM" id="SSF56801">
    <property type="entry name" value="Acetyl-CoA synthetase-like"/>
    <property type="match status" value="1"/>
</dbReference>
<keyword evidence="8" id="KW-1185">Reference proteome</keyword>